<dbReference type="InterPro" id="IPR050177">
    <property type="entry name" value="Lipid_A_modif_metabolic_enz"/>
</dbReference>
<evidence type="ECO:0000259" key="4">
    <source>
        <dbReference type="Pfam" id="PF01073"/>
    </source>
</evidence>
<dbReference type="SUPFAM" id="SSF51735">
    <property type="entry name" value="NAD(P)-binding Rossmann-fold domains"/>
    <property type="match status" value="1"/>
</dbReference>
<evidence type="ECO:0000256" key="3">
    <source>
        <dbReference type="RuleBase" id="RU004475"/>
    </source>
</evidence>
<dbReference type="InterPro" id="IPR036291">
    <property type="entry name" value="NAD(P)-bd_dom_sf"/>
</dbReference>
<dbReference type="Proteomes" id="UP001153069">
    <property type="component" value="Unassembled WGS sequence"/>
</dbReference>
<dbReference type="AlphaFoldDB" id="A0A9N8EFQ3"/>
<accession>A0A9N8EFQ3</accession>
<evidence type="ECO:0000256" key="2">
    <source>
        <dbReference type="ARBA" id="ARBA00023002"/>
    </source>
</evidence>
<keyword evidence="3" id="KW-0812">Transmembrane</keyword>
<keyword evidence="3" id="KW-0472">Membrane</keyword>
<dbReference type="GO" id="GO:0006694">
    <property type="term" value="P:steroid biosynthetic process"/>
    <property type="evidence" value="ECO:0007669"/>
    <property type="project" value="InterPro"/>
</dbReference>
<proteinExistence type="inferred from homology"/>
<feature type="domain" description="3-beta hydroxysteroid dehydrogenase/isomerase" evidence="4">
    <location>
        <begin position="17"/>
        <end position="286"/>
    </location>
</feature>
<comment type="caution">
    <text evidence="5">The sequence shown here is derived from an EMBL/GenBank/DDBJ whole genome shotgun (WGS) entry which is preliminary data.</text>
</comment>
<sequence length="380" mass="42449">MAEEKPGFKTAKGCTALVTGSSGLCGARLVEMLLERGASTVICFDITKPDAVLEKRFADAEAKFAGKLIHKVGRTDGDLTSDEAVEKAFQAAEQVDVVFHIAALVGPFHKAEMYEQVNLHGTNRIIANCKKYKVTKLVYSSSPSTRFTGADIEGLREDQMEIPKKFLALYAETKAQGEIVVEKALDPPNLYTISVAPHQVYGPHDNLFLPNLLEAAGNGRLRIFGDGRSKISICYVDNYAHGLMCGADALYDDSPALAKLYIITDGPYIHFWKFINEAIVAMGFQDLYTKFHLPVWLLYGVAYICNVIGAIIGKKFKLSPFSVCMLTIHRWFSIDNAIRDLKYEPLFKTEEAWPSTIEWFKENWLPKYLQQAGKQQTEQV</sequence>
<dbReference type="PANTHER" id="PTHR43245">
    <property type="entry name" value="BIFUNCTIONAL POLYMYXIN RESISTANCE PROTEIN ARNA"/>
    <property type="match status" value="1"/>
</dbReference>
<dbReference type="OrthoDB" id="10058185at2759"/>
<dbReference type="EMBL" id="CAICTM010001055">
    <property type="protein sequence ID" value="CAB9519903.1"/>
    <property type="molecule type" value="Genomic_DNA"/>
</dbReference>
<dbReference type="Gene3D" id="3.40.50.720">
    <property type="entry name" value="NAD(P)-binding Rossmann-like Domain"/>
    <property type="match status" value="1"/>
</dbReference>
<evidence type="ECO:0000313" key="5">
    <source>
        <dbReference type="EMBL" id="CAB9519903.1"/>
    </source>
</evidence>
<reference evidence="5" key="1">
    <citation type="submission" date="2020-06" db="EMBL/GenBank/DDBJ databases">
        <authorList>
            <consortium name="Plant Systems Biology data submission"/>
        </authorList>
    </citation>
    <scope>NUCLEOTIDE SEQUENCE</scope>
    <source>
        <strain evidence="5">D6</strain>
    </source>
</reference>
<comment type="similarity">
    <text evidence="1 3">Belongs to the 3-beta-HSD family.</text>
</comment>
<dbReference type="Pfam" id="PF01073">
    <property type="entry name" value="3Beta_HSD"/>
    <property type="match status" value="1"/>
</dbReference>
<protein>
    <submittedName>
        <fullName evidence="5">Sterol-4-alpha-carboxylate 3-dehydrogenase, decarboxylating</fullName>
    </submittedName>
</protein>
<keyword evidence="2 3" id="KW-0560">Oxidoreductase</keyword>
<name>A0A9N8EFQ3_9STRA</name>
<dbReference type="InterPro" id="IPR002225">
    <property type="entry name" value="3Beta_OHSteriod_DH/Estase"/>
</dbReference>
<evidence type="ECO:0000256" key="1">
    <source>
        <dbReference type="ARBA" id="ARBA00009219"/>
    </source>
</evidence>
<feature type="transmembrane region" description="Helical" evidence="3">
    <location>
        <begin position="293"/>
        <end position="312"/>
    </location>
</feature>
<gene>
    <name evidence="5" type="ORF">SEMRO_1057_G236240.1</name>
</gene>
<organism evidence="5 6">
    <name type="scientific">Seminavis robusta</name>
    <dbReference type="NCBI Taxonomy" id="568900"/>
    <lineage>
        <taxon>Eukaryota</taxon>
        <taxon>Sar</taxon>
        <taxon>Stramenopiles</taxon>
        <taxon>Ochrophyta</taxon>
        <taxon>Bacillariophyta</taxon>
        <taxon>Bacillariophyceae</taxon>
        <taxon>Bacillariophycidae</taxon>
        <taxon>Naviculales</taxon>
        <taxon>Naviculaceae</taxon>
        <taxon>Seminavis</taxon>
    </lineage>
</organism>
<keyword evidence="6" id="KW-1185">Reference proteome</keyword>
<evidence type="ECO:0000313" key="6">
    <source>
        <dbReference type="Proteomes" id="UP001153069"/>
    </source>
</evidence>
<dbReference type="PANTHER" id="PTHR43245:SF51">
    <property type="entry name" value="SHORT CHAIN DEHYDROGENASE_REDUCTASE FAMILY 42E, MEMBER 2"/>
    <property type="match status" value="1"/>
</dbReference>
<dbReference type="GO" id="GO:0016616">
    <property type="term" value="F:oxidoreductase activity, acting on the CH-OH group of donors, NAD or NADP as acceptor"/>
    <property type="evidence" value="ECO:0007669"/>
    <property type="project" value="InterPro"/>
</dbReference>
<keyword evidence="3" id="KW-1133">Transmembrane helix</keyword>